<dbReference type="Proteomes" id="UP000239560">
    <property type="component" value="Unassembled WGS sequence"/>
</dbReference>
<reference evidence="1 3" key="1">
    <citation type="submission" date="2015-07" db="EMBL/GenBank/DDBJ databases">
        <authorList>
            <person name="Cajimat M.N.B."/>
            <person name="Milazzo M.L."/>
            <person name="Fulhorst C.F."/>
        </authorList>
    </citation>
    <scope>NUCLEOTIDE SEQUENCE [LARGE SCALE GENOMIC DNA]</scope>
    <source>
        <strain evidence="1">Single colony</strain>
    </source>
</reference>
<dbReference type="AlphaFoldDB" id="A0A0K3C6Q5"/>
<keyword evidence="3" id="KW-1185">Reference proteome</keyword>
<dbReference type="Proteomes" id="UP000199069">
    <property type="component" value="Unassembled WGS sequence"/>
</dbReference>
<evidence type="ECO:0000313" key="2">
    <source>
        <dbReference type="EMBL" id="PRQ77311.1"/>
    </source>
</evidence>
<dbReference type="EMBL" id="LCTV02000001">
    <property type="protein sequence ID" value="PRQ77311.1"/>
    <property type="molecule type" value="Genomic_DNA"/>
</dbReference>
<sequence length="247" mass="28874">MSNARVRLPDNAFYRQSRLAAPPLMGDWPVEEIRQFVPGIRDEHDAKDILQRFYDELKPLCDEVLAALHSTSFGHGELEGFVGTDAQWFRQIIDGLVSVFEYVLEEGDAEDKIIHVEALESKLRADVEKHPYEWRTKARTVAEFIISTLREVRVQALSQHINRELLWHRLASLKFIDGDMLAWRLYCRDATGPAWRRKMGQLAADEREFLIEHRRRVERGRQRGHDGEFALAKREFVPVGRREAARW</sequence>
<protein>
    <submittedName>
        <fullName evidence="1">Uncharacterized protein</fullName>
    </submittedName>
</protein>
<name>A0A0K3C6Q5_RHOTO</name>
<dbReference type="EMBL" id="CWKI01000001">
    <property type="protein sequence ID" value="CTR04150.1"/>
    <property type="molecule type" value="Genomic_DNA"/>
</dbReference>
<reference evidence="2 4" key="2">
    <citation type="journal article" date="2018" name="Elife">
        <title>Functional genomics of lipid metabolism in the oleaginous yeast Rhodosporidium toruloides.</title>
        <authorList>
            <person name="Coradetti S.T."/>
            <person name="Pinel D."/>
            <person name="Geiselman G."/>
            <person name="Ito M."/>
            <person name="Mondo S."/>
            <person name="Reilly M.C."/>
            <person name="Cheng Y.F."/>
            <person name="Bauer S."/>
            <person name="Grigoriev I."/>
            <person name="Gladden J.M."/>
            <person name="Simmons B.A."/>
            <person name="Brem R."/>
            <person name="Arkin A.P."/>
            <person name="Skerker J.M."/>
        </authorList>
    </citation>
    <scope>NUCLEOTIDE SEQUENCE [LARGE SCALE GENOMIC DNA]</scope>
    <source>
        <strain evidence="2 4">NBRC 0880</strain>
    </source>
</reference>
<evidence type="ECO:0000313" key="1">
    <source>
        <dbReference type="EMBL" id="CTR04150.1"/>
    </source>
</evidence>
<evidence type="ECO:0000313" key="4">
    <source>
        <dbReference type="Proteomes" id="UP000239560"/>
    </source>
</evidence>
<organism evidence="1 3">
    <name type="scientific">Rhodotorula toruloides</name>
    <name type="common">Yeast</name>
    <name type="synonym">Rhodosporidium toruloides</name>
    <dbReference type="NCBI Taxonomy" id="5286"/>
    <lineage>
        <taxon>Eukaryota</taxon>
        <taxon>Fungi</taxon>
        <taxon>Dikarya</taxon>
        <taxon>Basidiomycota</taxon>
        <taxon>Pucciniomycotina</taxon>
        <taxon>Microbotryomycetes</taxon>
        <taxon>Sporidiobolales</taxon>
        <taxon>Sporidiobolaceae</taxon>
        <taxon>Rhodotorula</taxon>
    </lineage>
</organism>
<accession>A0A0K3C6Q5</accession>
<gene>
    <name evidence="1" type="primary">FGENESH: predicted gene_1.11</name>
    <name evidence="2" type="ORF">AAT19DRAFT_8379</name>
    <name evidence="1" type="ORF">BN2166_0000110</name>
</gene>
<proteinExistence type="predicted"/>
<evidence type="ECO:0000313" key="3">
    <source>
        <dbReference type="Proteomes" id="UP000199069"/>
    </source>
</evidence>
<dbReference type="OrthoDB" id="10293591at2759"/>